<accession>A0A4D9ERS2</accession>
<sequence length="100" mass="10968">MCFLTVTLPRYGASSEFLRGRGGIPLLHKSPIAHIFKWRFKSISGHVHLLRRVMPLCSCTLSLVAGSEATKLLVAKHSSDNVHEHSPVAGQLCYKLAASE</sequence>
<organism evidence="1 2">
    <name type="scientific">Platysternon megacephalum</name>
    <name type="common">big-headed turtle</name>
    <dbReference type="NCBI Taxonomy" id="55544"/>
    <lineage>
        <taxon>Eukaryota</taxon>
        <taxon>Metazoa</taxon>
        <taxon>Chordata</taxon>
        <taxon>Craniata</taxon>
        <taxon>Vertebrata</taxon>
        <taxon>Euteleostomi</taxon>
        <taxon>Archelosauria</taxon>
        <taxon>Testudinata</taxon>
        <taxon>Testudines</taxon>
        <taxon>Cryptodira</taxon>
        <taxon>Durocryptodira</taxon>
        <taxon>Testudinoidea</taxon>
        <taxon>Platysternidae</taxon>
        <taxon>Platysternon</taxon>
    </lineage>
</organism>
<keyword evidence="2" id="KW-1185">Reference proteome</keyword>
<keyword evidence="1" id="KW-0378">Hydrolase</keyword>
<dbReference type="EMBL" id="QXTE01000016">
    <property type="protein sequence ID" value="TFK13249.1"/>
    <property type="molecule type" value="Genomic_DNA"/>
</dbReference>
<protein>
    <submittedName>
        <fullName evidence="1">Deoxyuridine 5'-triphosphate nucleotidohydrolase, mitochondrial</fullName>
    </submittedName>
</protein>
<proteinExistence type="predicted"/>
<dbReference type="AlphaFoldDB" id="A0A4D9ERS2"/>
<reference evidence="1 2" key="2">
    <citation type="submission" date="2019-04" db="EMBL/GenBank/DDBJ databases">
        <title>The genome sequence of big-headed turtle.</title>
        <authorList>
            <person name="Gong S."/>
        </authorList>
    </citation>
    <scope>NUCLEOTIDE SEQUENCE [LARGE SCALE GENOMIC DNA]</scope>
    <source>
        <strain evidence="1">DO16091913</strain>
        <tissue evidence="1">Muscle</tissue>
    </source>
</reference>
<gene>
    <name evidence="1" type="ORF">DR999_PMT03197</name>
</gene>
<evidence type="ECO:0000313" key="2">
    <source>
        <dbReference type="Proteomes" id="UP000297703"/>
    </source>
</evidence>
<reference evidence="1 2" key="1">
    <citation type="submission" date="2019-04" db="EMBL/GenBank/DDBJ databases">
        <title>Draft genome of the big-headed turtle Platysternon megacephalum.</title>
        <authorList>
            <person name="Gong S."/>
        </authorList>
    </citation>
    <scope>NUCLEOTIDE SEQUENCE [LARGE SCALE GENOMIC DNA]</scope>
    <source>
        <strain evidence="1">DO16091913</strain>
        <tissue evidence="1">Muscle</tissue>
    </source>
</reference>
<dbReference type="GO" id="GO:0016787">
    <property type="term" value="F:hydrolase activity"/>
    <property type="evidence" value="ECO:0007669"/>
    <property type="project" value="UniProtKB-KW"/>
</dbReference>
<evidence type="ECO:0000313" key="1">
    <source>
        <dbReference type="EMBL" id="TFK13249.1"/>
    </source>
</evidence>
<name>A0A4D9ERS2_9SAUR</name>
<dbReference type="Proteomes" id="UP000297703">
    <property type="component" value="Unassembled WGS sequence"/>
</dbReference>
<comment type="caution">
    <text evidence="1">The sequence shown here is derived from an EMBL/GenBank/DDBJ whole genome shotgun (WGS) entry which is preliminary data.</text>
</comment>